<reference evidence="2" key="1">
    <citation type="journal article" date="2019" name="Int. J. Syst. Evol. Microbiol.">
        <title>The Global Catalogue of Microorganisms (GCM) 10K type strain sequencing project: providing services to taxonomists for standard genome sequencing and annotation.</title>
        <authorList>
            <consortium name="The Broad Institute Genomics Platform"/>
            <consortium name="The Broad Institute Genome Sequencing Center for Infectious Disease"/>
            <person name="Wu L."/>
            <person name="Ma J."/>
        </authorList>
    </citation>
    <scope>NUCLEOTIDE SEQUENCE [LARGE SCALE GENOMIC DNA]</scope>
    <source>
        <strain evidence="2">JCM 16022</strain>
    </source>
</reference>
<comment type="caution">
    <text evidence="1">The sequence shown here is derived from an EMBL/GenBank/DDBJ whole genome shotgun (WGS) entry which is preliminary data.</text>
</comment>
<dbReference type="Proteomes" id="UP001501771">
    <property type="component" value="Unassembled WGS sequence"/>
</dbReference>
<evidence type="ECO:0000313" key="2">
    <source>
        <dbReference type="Proteomes" id="UP001501771"/>
    </source>
</evidence>
<gene>
    <name evidence="1" type="ORF">GCM10009844_31040</name>
</gene>
<accession>A0ABP5LMV5</accession>
<sequence>MSRKIYDIIEAVLALPRAERAVVMERLKESLEQPDVPGGIIVEPQDLVELGARYVFPKNRRYQRETVTLTSKAGPTLSTKWGALAIADPWFPEAAPATPAIGMGVKDYPTAVTVITRTRAETGTGEVLPVAATVGAVADVAAWQPLADDGQFQLDSDSSLGAFYEITDAAALQPLFEDDLYMQSIFNRALEESIVSIEADGRTLAAAFLCGKELHPAWEGFDANGVAVAVLLDFGLLSHAQGREDEMTR</sequence>
<protein>
    <submittedName>
        <fullName evidence="1">Uncharacterized protein</fullName>
    </submittedName>
</protein>
<proteinExistence type="predicted"/>
<dbReference type="RefSeq" id="WP_344154106.1">
    <property type="nucleotide sequence ID" value="NZ_BAAAQR010000010.1"/>
</dbReference>
<dbReference type="EMBL" id="BAAAQR010000010">
    <property type="protein sequence ID" value="GAA2150279.1"/>
    <property type="molecule type" value="Genomic_DNA"/>
</dbReference>
<keyword evidence="2" id="KW-1185">Reference proteome</keyword>
<organism evidence="1 2">
    <name type="scientific">Nocardioides koreensis</name>
    <dbReference type="NCBI Taxonomy" id="433651"/>
    <lineage>
        <taxon>Bacteria</taxon>
        <taxon>Bacillati</taxon>
        <taxon>Actinomycetota</taxon>
        <taxon>Actinomycetes</taxon>
        <taxon>Propionibacteriales</taxon>
        <taxon>Nocardioidaceae</taxon>
        <taxon>Nocardioides</taxon>
    </lineage>
</organism>
<evidence type="ECO:0000313" key="1">
    <source>
        <dbReference type="EMBL" id="GAA2150279.1"/>
    </source>
</evidence>
<name>A0ABP5LMV5_9ACTN</name>